<dbReference type="InterPro" id="IPR051321">
    <property type="entry name" value="PHA/PHB_synthase"/>
</dbReference>
<dbReference type="RefSeq" id="WP_088755800.1">
    <property type="nucleotide sequence ID" value="NZ_NJGV01000013.1"/>
</dbReference>
<dbReference type="Gene3D" id="3.40.50.1820">
    <property type="entry name" value="alpha/beta hydrolase"/>
    <property type="match status" value="1"/>
</dbReference>
<keyword evidence="2" id="KW-1185">Reference proteome</keyword>
<dbReference type="Pfam" id="PF11339">
    <property type="entry name" value="DUF3141"/>
    <property type="match status" value="1"/>
</dbReference>
<sequence>MTTSPASHTRHPAQEPAACGPGCVPLFWPMMLATEVFRQGQDVVDKHLRFLEEEAKLHALHHPQMATANRVRLALRTLSLREYGKPGAAHAVPTLVVAPYAGHTSVIADYYQGQSLVETLLEHGVPHAFLTDWHSASEDMKDLEIDNYLADLCVVIDELGGRANLVGLCQGGWISAMIAARFPHKVQRLVLAGSPIDAGAGDGPLKQMVDRTPIRFYEDLVRTGGGLMRGSFMLQGWKNMHPDEHYFTEHVDLFQHIDDPVYLAKRETFAAWYETPIDLPGRWYLQAIRQIFKDNLLARGQYVALGKTLDLRDITCPLYLLAGERDDITTPEQVLNAAQLVGTAPGHITQRVVPGGHIGLFMGGRTLAEAWPQIAQWLCAPLKTTG</sequence>
<dbReference type="Proteomes" id="UP000214747">
    <property type="component" value="Unassembled WGS sequence"/>
</dbReference>
<proteinExistence type="predicted"/>
<dbReference type="AlphaFoldDB" id="A0A225SSQ9"/>
<comment type="caution">
    <text evidence="1">The sequence shown here is derived from an EMBL/GenBank/DDBJ whole genome shotgun (WGS) entry which is preliminary data.</text>
</comment>
<name>A0A225SSQ9_9BURK</name>
<accession>A0A225SSQ9</accession>
<evidence type="ECO:0000313" key="1">
    <source>
        <dbReference type="EMBL" id="OWY33847.1"/>
    </source>
</evidence>
<dbReference type="PANTHER" id="PTHR36837:SF2">
    <property type="entry name" value="POLY(3-HYDROXYALKANOATE) POLYMERASE SUBUNIT PHAC"/>
    <property type="match status" value="1"/>
</dbReference>
<dbReference type="InterPro" id="IPR029058">
    <property type="entry name" value="AB_hydrolase_fold"/>
</dbReference>
<gene>
    <name evidence="1" type="ORF">CEJ45_14525</name>
</gene>
<protein>
    <submittedName>
        <fullName evidence="1">Esterase</fullName>
    </submittedName>
</protein>
<dbReference type="SUPFAM" id="SSF53474">
    <property type="entry name" value="alpha/beta-Hydrolases"/>
    <property type="match status" value="1"/>
</dbReference>
<reference evidence="1 2" key="1">
    <citation type="journal article" date="2010" name="Int. J. Syst. Evol. Microbiol.">
        <title>Reclassification of Herbaspirillum putei as a later heterotypic synonym of Herbaspirillum huttiense, with the description of H. huttiense subsp. huttiense subsp. nov. and H. huttiense subsp. putei subsp. nov., comb. nov., and description of Herbaspirillum aquaticum sp. nov.</title>
        <authorList>
            <person name="Dobritsa A.P."/>
            <person name="Reddy M.C."/>
            <person name="Samadpour M."/>
        </authorList>
    </citation>
    <scope>NUCLEOTIDE SEQUENCE [LARGE SCALE GENOMIC DNA]</scope>
    <source>
        <strain evidence="1 2">IEH 4430</strain>
    </source>
</reference>
<dbReference type="PANTHER" id="PTHR36837">
    <property type="entry name" value="POLY(3-HYDROXYALKANOATE) POLYMERASE SUBUNIT PHAC"/>
    <property type="match status" value="1"/>
</dbReference>
<organism evidence="1 2">
    <name type="scientific">Herbaspirillum aquaticum</name>
    <dbReference type="NCBI Taxonomy" id="568783"/>
    <lineage>
        <taxon>Bacteria</taxon>
        <taxon>Pseudomonadati</taxon>
        <taxon>Pseudomonadota</taxon>
        <taxon>Betaproteobacteria</taxon>
        <taxon>Burkholderiales</taxon>
        <taxon>Oxalobacteraceae</taxon>
        <taxon>Herbaspirillum</taxon>
    </lineage>
</organism>
<dbReference type="InterPro" id="IPR024501">
    <property type="entry name" value="DUF3141"/>
</dbReference>
<evidence type="ECO:0000313" key="2">
    <source>
        <dbReference type="Proteomes" id="UP000214747"/>
    </source>
</evidence>
<dbReference type="EMBL" id="NJGV01000013">
    <property type="protein sequence ID" value="OWY33847.1"/>
    <property type="molecule type" value="Genomic_DNA"/>
</dbReference>